<evidence type="ECO:0000313" key="4">
    <source>
        <dbReference type="Proteomes" id="UP000219947"/>
    </source>
</evidence>
<keyword evidence="1" id="KW-1133">Transmembrane helix</keyword>
<evidence type="ECO:0000313" key="3">
    <source>
        <dbReference type="EMBL" id="PEN16253.1"/>
    </source>
</evidence>
<dbReference type="GO" id="GO:0016747">
    <property type="term" value="F:acyltransferase activity, transferring groups other than amino-acyl groups"/>
    <property type="evidence" value="ECO:0007669"/>
    <property type="project" value="InterPro"/>
</dbReference>
<feature type="transmembrane region" description="Helical" evidence="1">
    <location>
        <begin position="299"/>
        <end position="322"/>
    </location>
</feature>
<feature type="transmembrane region" description="Helical" evidence="1">
    <location>
        <begin position="90"/>
        <end position="110"/>
    </location>
</feature>
<keyword evidence="1" id="KW-0812">Transmembrane</keyword>
<dbReference type="GO" id="GO:0016020">
    <property type="term" value="C:membrane"/>
    <property type="evidence" value="ECO:0007669"/>
    <property type="project" value="TreeGrafter"/>
</dbReference>
<dbReference type="AlphaFoldDB" id="A0A2A8D636"/>
<evidence type="ECO:0000256" key="1">
    <source>
        <dbReference type="SAM" id="Phobius"/>
    </source>
</evidence>
<organism evidence="3 4">
    <name type="scientific">Rothia dentocariosa</name>
    <dbReference type="NCBI Taxonomy" id="2047"/>
    <lineage>
        <taxon>Bacteria</taxon>
        <taxon>Bacillati</taxon>
        <taxon>Actinomycetota</taxon>
        <taxon>Actinomycetes</taxon>
        <taxon>Micrococcales</taxon>
        <taxon>Micrococcaceae</taxon>
        <taxon>Rothia</taxon>
    </lineage>
</organism>
<dbReference type="GO" id="GO:0000271">
    <property type="term" value="P:polysaccharide biosynthetic process"/>
    <property type="evidence" value="ECO:0007669"/>
    <property type="project" value="TreeGrafter"/>
</dbReference>
<dbReference type="EMBL" id="PDEV01000002">
    <property type="protein sequence ID" value="PEN16253.1"/>
    <property type="molecule type" value="Genomic_DNA"/>
</dbReference>
<dbReference type="InterPro" id="IPR002656">
    <property type="entry name" value="Acyl_transf_3_dom"/>
</dbReference>
<protein>
    <recommendedName>
        <fullName evidence="2">Acyltransferase 3 domain-containing protein</fullName>
    </recommendedName>
</protein>
<evidence type="ECO:0000259" key="2">
    <source>
        <dbReference type="Pfam" id="PF01757"/>
    </source>
</evidence>
<dbReference type="PANTHER" id="PTHR23028:SF53">
    <property type="entry name" value="ACYL_TRANSF_3 DOMAIN-CONTAINING PROTEIN"/>
    <property type="match status" value="1"/>
</dbReference>
<feature type="transmembrane region" description="Helical" evidence="1">
    <location>
        <begin position="229"/>
        <end position="248"/>
    </location>
</feature>
<dbReference type="PANTHER" id="PTHR23028">
    <property type="entry name" value="ACETYLTRANSFERASE"/>
    <property type="match status" value="1"/>
</dbReference>
<feature type="transmembrane region" description="Helical" evidence="1">
    <location>
        <begin position="130"/>
        <end position="155"/>
    </location>
</feature>
<feature type="transmembrane region" description="Helical" evidence="1">
    <location>
        <begin position="260"/>
        <end position="278"/>
    </location>
</feature>
<sequence length="375" mass="41360">MSKESTPVMAGVPSTRYVMLDSLTILRGPAALFVFFYHTRWAHVVPSASVGYVGVALFFVLSGFVLTWSYKPADGAKKFYLRRFARVYPLHLFFFALALAILVLTQEAPSAGATLSNLVLLHTWVPNWDYIFSVNGVSWSLGCEAFFYACTPLVLGWLSRRSPRAGYTVLAGWFLLTAAVASAIALTSNYADVVVYANPLLRSGEFALGMLLGLLALKVRDGDLAMPRIRTLQLCAVTALALAGISGVSKVSLPQTINGFVLDPVWFLLIGMFALHDIQRAQSHHQVGEPVPGNWIRRSLVYFGEVSFAFYLVHEIVIFRFIKTSLGCDMVRMDARGILMMLIILVISILAAIIAHHAIERPARIMILKASTRTL</sequence>
<feature type="transmembrane region" description="Helical" evidence="1">
    <location>
        <begin position="167"/>
        <end position="188"/>
    </location>
</feature>
<feature type="domain" description="Acyltransferase 3" evidence="2">
    <location>
        <begin position="22"/>
        <end position="355"/>
    </location>
</feature>
<reference evidence="3" key="1">
    <citation type="submission" date="2017-10" db="EMBL/GenBank/DDBJ databases">
        <title>Kefir isolates.</title>
        <authorList>
            <person name="Kim Y."/>
            <person name="Blasche S."/>
        </authorList>
    </citation>
    <scope>NUCLEOTIDE SEQUENCE [LARGE SCALE GENOMIC DNA]</scope>
    <source>
        <strain evidence="3">OG2-2</strain>
    </source>
</reference>
<dbReference type="Proteomes" id="UP000219947">
    <property type="component" value="Unassembled WGS sequence"/>
</dbReference>
<keyword evidence="1" id="KW-0472">Membrane</keyword>
<keyword evidence="4" id="KW-1185">Reference proteome</keyword>
<accession>A0A2A8D636</accession>
<name>A0A2A8D636_9MICC</name>
<dbReference type="InterPro" id="IPR050879">
    <property type="entry name" value="Acyltransferase_3"/>
</dbReference>
<proteinExistence type="predicted"/>
<gene>
    <name evidence="3" type="ORF">CRM92_06115</name>
</gene>
<feature type="transmembrane region" description="Helical" evidence="1">
    <location>
        <begin position="50"/>
        <end position="70"/>
    </location>
</feature>
<dbReference type="Pfam" id="PF01757">
    <property type="entry name" value="Acyl_transf_3"/>
    <property type="match status" value="1"/>
</dbReference>
<comment type="caution">
    <text evidence="3">The sequence shown here is derived from an EMBL/GenBank/DDBJ whole genome shotgun (WGS) entry which is preliminary data.</text>
</comment>
<dbReference type="RefSeq" id="WP_098042657.1">
    <property type="nucleotide sequence ID" value="NZ_PDEV01000002.1"/>
</dbReference>
<feature type="transmembrane region" description="Helical" evidence="1">
    <location>
        <begin position="200"/>
        <end position="217"/>
    </location>
</feature>
<feature type="transmembrane region" description="Helical" evidence="1">
    <location>
        <begin position="337"/>
        <end position="359"/>
    </location>
</feature>